<dbReference type="Gene3D" id="3.40.50.300">
    <property type="entry name" value="P-loop containing nucleotide triphosphate hydrolases"/>
    <property type="match status" value="1"/>
</dbReference>
<dbReference type="SUPFAM" id="SSF52540">
    <property type="entry name" value="P-loop containing nucleoside triphosphate hydrolases"/>
    <property type="match status" value="1"/>
</dbReference>
<accession>A0ABR0YLY8</accession>
<reference evidence="12 13" key="1">
    <citation type="submission" date="2021-05" db="EMBL/GenBank/DDBJ databases">
        <authorList>
            <person name="Zahm M."/>
            <person name="Klopp C."/>
            <person name="Cabau C."/>
            <person name="Kuhl H."/>
            <person name="Suciu R."/>
            <person name="Ciorpac M."/>
            <person name="Holostenco D."/>
            <person name="Gessner J."/>
            <person name="Wuertz S."/>
            <person name="Hohne C."/>
            <person name="Stock M."/>
            <person name="Gislard M."/>
            <person name="Lluch J."/>
            <person name="Milhes M."/>
            <person name="Lampietro C."/>
            <person name="Lopez Roques C."/>
            <person name="Donnadieu C."/>
            <person name="Du K."/>
            <person name="Schartl M."/>
            <person name="Guiguen Y."/>
        </authorList>
    </citation>
    <scope>NUCLEOTIDE SEQUENCE [LARGE SCALE GENOMIC DNA]</scope>
    <source>
        <strain evidence="12">Hh-F2</strain>
        <tissue evidence="12">Blood</tissue>
    </source>
</reference>
<proteinExistence type="inferred from homology"/>
<keyword evidence="6 9" id="KW-0342">GTP-binding</keyword>
<comment type="subcellular location">
    <subcellularLocation>
        <location evidence="1">Mitochondrion inner membrane</location>
        <topology evidence="1">Peripheral membrane protein</topology>
    </subcellularLocation>
</comment>
<feature type="region of interest" description="G2" evidence="9">
    <location>
        <begin position="137"/>
        <end position="141"/>
    </location>
</feature>
<evidence type="ECO:0000256" key="10">
    <source>
        <dbReference type="SAM" id="MobiDB-lite"/>
    </source>
</evidence>
<dbReference type="CDD" id="cd04163">
    <property type="entry name" value="Era"/>
    <property type="match status" value="1"/>
</dbReference>
<feature type="compositionally biased region" description="Basic and acidic residues" evidence="10">
    <location>
        <begin position="309"/>
        <end position="321"/>
    </location>
</feature>
<dbReference type="InterPro" id="IPR030388">
    <property type="entry name" value="G_ERA_dom"/>
</dbReference>
<keyword evidence="4 9" id="KW-0547">Nucleotide-binding</keyword>
<evidence type="ECO:0000256" key="1">
    <source>
        <dbReference type="ARBA" id="ARBA00004637"/>
    </source>
</evidence>
<dbReference type="Gene3D" id="3.30.300.20">
    <property type="match status" value="1"/>
</dbReference>
<sequence length="474" mass="52871">MALTLCSSVFCRSLRYAVLQRLGNASAVFQSGTVSSQLNRNAQRVRHLPACFIASDSMLGQVVGGNRKEKEDSFGQHPPAVSTSKAEQTFLLINRPDQPENAKVLKVAIIGTPNAGKSTLSNQLLGRKVFPVSKKVHTTRSRARGIITEQDTQLILLDTPGLTNPLKGKRHQLEKSLLLDPWSSVQEANLVLVLVDVSDQWTRNKLGLEVLQCLSRAPDIPAVLVLNKVDLLKNKTLLLDITAELTEGTVGGKKLKIKTPFKSGKRDSTKRADCKEPELRPKQPVQWDSMEGTALDSEGQLSDQAGNRETAKSRQETQDQLNKETLKELKARIGWPHFREVFMLSAVNGEEVETLKRYLVTMAQPGCWEFHSGVLTDQDPQEICNNIIREKLLESLPQEVPYNVIQSIEMWEEGENGELIILQKLYMKKESHVKMLIGQGGQLIGRIAREAGEDLMNVFLCDVKLKISVKVKKQ</sequence>
<dbReference type="HAMAP" id="MF_00367">
    <property type="entry name" value="GTPase_Era"/>
    <property type="match status" value="1"/>
</dbReference>
<dbReference type="InterPro" id="IPR027417">
    <property type="entry name" value="P-loop_NTPase"/>
</dbReference>
<dbReference type="InterPro" id="IPR006073">
    <property type="entry name" value="GTP-bd"/>
</dbReference>
<dbReference type="SUPFAM" id="SSF54814">
    <property type="entry name" value="Prokaryotic type KH domain (KH-domain type II)"/>
    <property type="match status" value="1"/>
</dbReference>
<comment type="similarity">
    <text evidence="2 9">Belongs to the TRAFAC class TrmE-Era-EngA-EngB-Septin-like GTPase superfamily. Era GTPase family.</text>
</comment>
<dbReference type="InterPro" id="IPR005225">
    <property type="entry name" value="Small_GTP-bd"/>
</dbReference>
<feature type="compositionally biased region" description="Basic and acidic residues" evidence="10">
    <location>
        <begin position="264"/>
        <end position="281"/>
    </location>
</feature>
<dbReference type="Pfam" id="PF01926">
    <property type="entry name" value="MMR_HSR1"/>
    <property type="match status" value="1"/>
</dbReference>
<evidence type="ECO:0000256" key="7">
    <source>
        <dbReference type="ARBA" id="ARBA00025227"/>
    </source>
</evidence>
<evidence type="ECO:0000256" key="3">
    <source>
        <dbReference type="ARBA" id="ARBA00019149"/>
    </source>
</evidence>
<feature type="region of interest" description="G1" evidence="9">
    <location>
        <begin position="111"/>
        <end position="118"/>
    </location>
</feature>
<dbReference type="InterPro" id="IPR009019">
    <property type="entry name" value="KH_sf_prok-type"/>
</dbReference>
<evidence type="ECO:0000259" key="11">
    <source>
        <dbReference type="PROSITE" id="PS51713"/>
    </source>
</evidence>
<feature type="domain" description="Era-type G" evidence="11">
    <location>
        <begin position="103"/>
        <end position="365"/>
    </location>
</feature>
<organism evidence="12 13">
    <name type="scientific">Huso huso</name>
    <name type="common">Beluga</name>
    <name type="synonym">Acipenser huso</name>
    <dbReference type="NCBI Taxonomy" id="61971"/>
    <lineage>
        <taxon>Eukaryota</taxon>
        <taxon>Metazoa</taxon>
        <taxon>Chordata</taxon>
        <taxon>Craniata</taxon>
        <taxon>Vertebrata</taxon>
        <taxon>Euteleostomi</taxon>
        <taxon>Actinopterygii</taxon>
        <taxon>Chondrostei</taxon>
        <taxon>Acipenseriformes</taxon>
        <taxon>Acipenseridae</taxon>
        <taxon>Huso</taxon>
    </lineage>
</organism>
<evidence type="ECO:0000313" key="13">
    <source>
        <dbReference type="Proteomes" id="UP001369086"/>
    </source>
</evidence>
<dbReference type="PANTHER" id="PTHR42698:SF1">
    <property type="entry name" value="GTPASE ERA, MITOCHONDRIAL"/>
    <property type="match status" value="1"/>
</dbReference>
<name>A0ABR0YLY8_HUSHU</name>
<feature type="region of interest" description="G5" evidence="9">
    <location>
        <begin position="344"/>
        <end position="346"/>
    </location>
</feature>
<keyword evidence="5" id="KW-0694">RNA-binding</keyword>
<feature type="region of interest" description="Disordered" evidence="10">
    <location>
        <begin position="259"/>
        <end position="321"/>
    </location>
</feature>
<evidence type="ECO:0000256" key="6">
    <source>
        <dbReference type="ARBA" id="ARBA00023134"/>
    </source>
</evidence>
<protein>
    <recommendedName>
        <fullName evidence="3">GTPase Era, mitochondrial</fullName>
    </recommendedName>
    <alternativeName>
        <fullName evidence="8">ERA-like protein 1</fullName>
    </alternativeName>
</protein>
<feature type="region of interest" description="G4" evidence="9">
    <location>
        <begin position="227"/>
        <end position="230"/>
    </location>
</feature>
<feature type="region of interest" description="G3" evidence="9">
    <location>
        <begin position="158"/>
        <end position="161"/>
    </location>
</feature>
<evidence type="ECO:0000256" key="9">
    <source>
        <dbReference type="PROSITE-ProRule" id="PRU01050"/>
    </source>
</evidence>
<evidence type="ECO:0000256" key="2">
    <source>
        <dbReference type="ARBA" id="ARBA00007921"/>
    </source>
</evidence>
<dbReference type="InterPro" id="IPR015946">
    <property type="entry name" value="KH_dom-like_a/b"/>
</dbReference>
<keyword evidence="13" id="KW-1185">Reference proteome</keyword>
<dbReference type="Proteomes" id="UP001369086">
    <property type="component" value="Unassembled WGS sequence"/>
</dbReference>
<comment type="function">
    <text evidence="7">Probable GTPase that plays a role in the mitochondrial ribosomal small subunit assembly. Specifically binds the 12S mitochondrial rRNA (12S mt-rRNA) to a 33 nucleotide section delineating the 3' terminal stem-loop region. May act as a chaperone that protects the 12S mt-rRNA on the 28S mitoribosomal subunit during ribosomal small subunit assembly.</text>
</comment>
<evidence type="ECO:0000256" key="8">
    <source>
        <dbReference type="ARBA" id="ARBA00030975"/>
    </source>
</evidence>
<comment type="caution">
    <text evidence="12">The sequence shown here is derived from an EMBL/GenBank/DDBJ whole genome shotgun (WGS) entry which is preliminary data.</text>
</comment>
<dbReference type="Pfam" id="PF07650">
    <property type="entry name" value="KH_2"/>
    <property type="match status" value="1"/>
</dbReference>
<gene>
    <name evidence="12" type="ORF">HHUSO_G26809</name>
</gene>
<dbReference type="PROSITE" id="PS51713">
    <property type="entry name" value="G_ERA"/>
    <property type="match status" value="1"/>
</dbReference>
<dbReference type="CDD" id="cd22534">
    <property type="entry name" value="KH-II_Era"/>
    <property type="match status" value="1"/>
</dbReference>
<dbReference type="InterPro" id="IPR004044">
    <property type="entry name" value="KH_dom_type_2"/>
</dbReference>
<evidence type="ECO:0000256" key="4">
    <source>
        <dbReference type="ARBA" id="ARBA00022741"/>
    </source>
</evidence>
<dbReference type="EMBL" id="JAHFZB010000027">
    <property type="protein sequence ID" value="KAK6473401.1"/>
    <property type="molecule type" value="Genomic_DNA"/>
</dbReference>
<evidence type="ECO:0000313" key="12">
    <source>
        <dbReference type="EMBL" id="KAK6473401.1"/>
    </source>
</evidence>
<dbReference type="PANTHER" id="PTHR42698">
    <property type="entry name" value="GTPASE ERA"/>
    <property type="match status" value="1"/>
</dbReference>
<evidence type="ECO:0000256" key="5">
    <source>
        <dbReference type="ARBA" id="ARBA00022884"/>
    </source>
</evidence>
<dbReference type="InterPro" id="IPR005662">
    <property type="entry name" value="GTPase_Era-like"/>
</dbReference>
<dbReference type="NCBIfam" id="TIGR00231">
    <property type="entry name" value="small_GTP"/>
    <property type="match status" value="1"/>
</dbReference>